<dbReference type="PANTHER" id="PTHR37816:SF1">
    <property type="entry name" value="TOXIN"/>
    <property type="match status" value="1"/>
</dbReference>
<reference evidence="2 3" key="1">
    <citation type="submission" date="2018-10" db="EMBL/GenBank/DDBJ databases">
        <title>Draft genome of Mycobacterium hodleri strain B.</title>
        <authorList>
            <person name="Amande T.J."/>
            <person name="Mcgenity T.J."/>
        </authorList>
    </citation>
    <scope>NUCLEOTIDE SEQUENCE [LARGE SCALE GENOMIC DNA]</scope>
    <source>
        <strain evidence="2 3">B</strain>
    </source>
</reference>
<accession>A0A544VZ22</accession>
<keyword evidence="3" id="KW-1185">Reference proteome</keyword>
<dbReference type="InterPro" id="IPR052922">
    <property type="entry name" value="Cytidylate_Kinase-2"/>
</dbReference>
<dbReference type="Gene3D" id="3.40.50.300">
    <property type="entry name" value="P-loop containing nucleotide triphosphate hydrolases"/>
    <property type="match status" value="1"/>
</dbReference>
<dbReference type="EMBL" id="VIFX01000022">
    <property type="protein sequence ID" value="TQR85235.1"/>
    <property type="molecule type" value="Genomic_DNA"/>
</dbReference>
<evidence type="ECO:0000313" key="3">
    <source>
        <dbReference type="Proteomes" id="UP000315759"/>
    </source>
</evidence>
<dbReference type="Proteomes" id="UP000315759">
    <property type="component" value="Unassembled WGS sequence"/>
</dbReference>
<dbReference type="SUPFAM" id="SSF52540">
    <property type="entry name" value="P-loop containing nucleoside triphosphate hydrolases"/>
    <property type="match status" value="1"/>
</dbReference>
<organism evidence="2 3">
    <name type="scientific">Mycolicibacterium hodleri</name>
    <dbReference type="NCBI Taxonomy" id="49897"/>
    <lineage>
        <taxon>Bacteria</taxon>
        <taxon>Bacillati</taxon>
        <taxon>Actinomycetota</taxon>
        <taxon>Actinomycetes</taxon>
        <taxon>Mycobacteriales</taxon>
        <taxon>Mycobacteriaceae</taxon>
        <taxon>Mycolicibacterium</taxon>
    </lineage>
</organism>
<dbReference type="RefSeq" id="WP_142553322.1">
    <property type="nucleotide sequence ID" value="NZ_VIFX01000022.1"/>
</dbReference>
<gene>
    <name evidence="2" type="ORF">D8S82_17615</name>
</gene>
<dbReference type="AlphaFoldDB" id="A0A544VZ22"/>
<evidence type="ECO:0000313" key="2">
    <source>
        <dbReference type="EMBL" id="TQR85235.1"/>
    </source>
</evidence>
<proteinExistence type="predicted"/>
<dbReference type="PANTHER" id="PTHR37816">
    <property type="entry name" value="YALI0E33011P"/>
    <property type="match status" value="1"/>
</dbReference>
<sequence length="190" mass="21949">MLRGPEDPLPPTTRRILITGPSGAGKSTLRETISETLHLPTVEIDSLHHGPNWSSRPTFAAEVDQFTSGPGWVVEWQYSQVRRLLLSRADTLVWLNHNRWTVTQRVVRRTVRRRIHHVELWNGNYEPPLRTLLTDRDHIIRWSWRTHRQRERDALAVARQPSGPIVVRLVGQAQVDAWVRGPLRALAPSR</sequence>
<comment type="caution">
    <text evidence="2">The sequence shown here is derived from an EMBL/GenBank/DDBJ whole genome shotgun (WGS) entry which is preliminary data.</text>
</comment>
<evidence type="ECO:0000256" key="1">
    <source>
        <dbReference type="SAM" id="MobiDB-lite"/>
    </source>
</evidence>
<protein>
    <submittedName>
        <fullName evidence="2">AAA family ATPase</fullName>
    </submittedName>
</protein>
<dbReference type="CDD" id="cd00267">
    <property type="entry name" value="ABC_ATPase"/>
    <property type="match status" value="1"/>
</dbReference>
<dbReference type="InterPro" id="IPR027417">
    <property type="entry name" value="P-loop_NTPase"/>
</dbReference>
<feature type="region of interest" description="Disordered" evidence="1">
    <location>
        <begin position="1"/>
        <end position="27"/>
    </location>
</feature>
<name>A0A544VZ22_9MYCO</name>